<evidence type="ECO:0008006" key="3">
    <source>
        <dbReference type="Google" id="ProtNLM"/>
    </source>
</evidence>
<reference evidence="1 2" key="1">
    <citation type="submission" date="2016-10" db="EMBL/GenBank/DDBJ databases">
        <title>Evaluation of Human, Veterinary and Environmental Mycobacterium chelonae Isolates by Core Genome Phylogenomic Analysis, Targeted Gene Comparison, and Anti-microbial Susceptibility Patterns: A Tale of Mistaken Identities.</title>
        <authorList>
            <person name="Fogelson S.B."/>
            <person name="Camus A.C."/>
            <person name="Lorenz W."/>
            <person name="Vasireddy R."/>
            <person name="Vasireddy S."/>
            <person name="Smith T."/>
            <person name="Brown-Elliott B.A."/>
            <person name="Wallace R.J.Jr."/>
            <person name="Hasan N.A."/>
            <person name="Reischl U."/>
            <person name="Sanchez S."/>
        </authorList>
    </citation>
    <scope>NUCLEOTIDE SEQUENCE [LARGE SCALE GENOMIC DNA]</scope>
    <source>
        <strain evidence="1 2">15518</strain>
    </source>
</reference>
<evidence type="ECO:0000313" key="1">
    <source>
        <dbReference type="EMBL" id="OHU80728.1"/>
    </source>
</evidence>
<dbReference type="SUPFAM" id="SSF55961">
    <property type="entry name" value="Bet v1-like"/>
    <property type="match status" value="1"/>
</dbReference>
<evidence type="ECO:0000313" key="2">
    <source>
        <dbReference type="Proteomes" id="UP000179441"/>
    </source>
</evidence>
<dbReference type="EMBL" id="MLIS01000001">
    <property type="protein sequence ID" value="OHU80728.1"/>
    <property type="molecule type" value="Genomic_DNA"/>
</dbReference>
<gene>
    <name evidence="1" type="ORF">BKG84_12835</name>
</gene>
<protein>
    <recommendedName>
        <fullName evidence="3">SRPBCC family protein</fullName>
    </recommendedName>
</protein>
<comment type="caution">
    <text evidence="1">The sequence shown here is derived from an EMBL/GenBank/DDBJ whole genome shotgun (WGS) entry which is preliminary data.</text>
</comment>
<keyword evidence="2" id="KW-1185">Reference proteome</keyword>
<dbReference type="AlphaFoldDB" id="A0A1S1MCU5"/>
<name>A0A1S1MCU5_MYCCH</name>
<proteinExistence type="predicted"/>
<accession>A0A1S1MCU5</accession>
<organism evidence="1 2">
    <name type="scientific">Mycobacteroides chelonae</name>
    <name type="common">Mycobacterium chelonae</name>
    <dbReference type="NCBI Taxonomy" id="1774"/>
    <lineage>
        <taxon>Bacteria</taxon>
        <taxon>Bacillati</taxon>
        <taxon>Actinomycetota</taxon>
        <taxon>Actinomycetes</taxon>
        <taxon>Mycobacteriales</taxon>
        <taxon>Mycobacteriaceae</taxon>
        <taxon>Mycobacteroides</taxon>
    </lineage>
</organism>
<dbReference type="Proteomes" id="UP000179441">
    <property type="component" value="Unassembled WGS sequence"/>
</dbReference>
<sequence length="176" mass="19633">MPTWRVRNVHERLFPGTTLDDVSPLFATLGTPADRFWPGTDWSPMVLDRAASKGAHGGHGGIRYTCTAHLPNRLVEFTFDDVNGRAVDGRHVLEAVPRRAGTLVRHTLDLECSASDWIELKTLVVPAHDAVVEQLLDNIERSITGAVTRPHRWGLRVLLIRRLFGLPTTMAPWSDT</sequence>